<keyword evidence="3" id="KW-0786">Thiamine pyrophosphate</keyword>
<dbReference type="RefSeq" id="WP_239162675.1">
    <property type="nucleotide sequence ID" value="NZ_BOMV01000021.1"/>
</dbReference>
<dbReference type="PANTHER" id="PTHR47514:SF1">
    <property type="entry name" value="TRANSKETOLASE N-TERMINAL SECTION-RELATED"/>
    <property type="match status" value="1"/>
</dbReference>
<comment type="similarity">
    <text evidence="2">Belongs to the transketolase family.</text>
</comment>
<evidence type="ECO:0000259" key="4">
    <source>
        <dbReference type="Pfam" id="PF00456"/>
    </source>
</evidence>
<evidence type="ECO:0000313" key="5">
    <source>
        <dbReference type="EMBL" id="GIE94922.1"/>
    </source>
</evidence>
<comment type="cofactor">
    <cofactor evidence="1">
        <name>thiamine diphosphate</name>
        <dbReference type="ChEBI" id="CHEBI:58937"/>
    </cofactor>
</comment>
<protein>
    <recommendedName>
        <fullName evidence="4">Transketolase N-terminal domain-containing protein</fullName>
    </recommendedName>
</protein>
<dbReference type="InterPro" id="IPR005474">
    <property type="entry name" value="Transketolase_N"/>
</dbReference>
<dbReference type="Gene3D" id="3.40.50.970">
    <property type="match status" value="1"/>
</dbReference>
<comment type="caution">
    <text evidence="5">The sequence shown here is derived from an EMBL/GenBank/DDBJ whole genome shotgun (WGS) entry which is preliminary data.</text>
</comment>
<evidence type="ECO:0000256" key="2">
    <source>
        <dbReference type="ARBA" id="ARBA00007131"/>
    </source>
</evidence>
<dbReference type="Proteomes" id="UP000636960">
    <property type="component" value="Unassembled WGS sequence"/>
</dbReference>
<gene>
    <name evidence="5" type="ORF">Ari01nite_23870</name>
</gene>
<dbReference type="EMBL" id="BOMV01000021">
    <property type="protein sequence ID" value="GIE94922.1"/>
    <property type="molecule type" value="Genomic_DNA"/>
</dbReference>
<dbReference type="AlphaFoldDB" id="A0A919JWT5"/>
<dbReference type="Pfam" id="PF00456">
    <property type="entry name" value="Transketolase_N"/>
    <property type="match status" value="1"/>
</dbReference>
<dbReference type="GO" id="GO:0000287">
    <property type="term" value="F:magnesium ion binding"/>
    <property type="evidence" value="ECO:0007669"/>
    <property type="project" value="UniProtKB-ARBA"/>
</dbReference>
<evidence type="ECO:0000313" key="6">
    <source>
        <dbReference type="Proteomes" id="UP000636960"/>
    </source>
</evidence>
<dbReference type="SUPFAM" id="SSF52518">
    <property type="entry name" value="Thiamin diphosphate-binding fold (THDP-binding)"/>
    <property type="match status" value="1"/>
</dbReference>
<dbReference type="CDD" id="cd02012">
    <property type="entry name" value="TPP_TK"/>
    <property type="match status" value="1"/>
</dbReference>
<accession>A0A919JWT5</accession>
<name>A0A919JWT5_9ACTN</name>
<keyword evidence="6" id="KW-1185">Reference proteome</keyword>
<evidence type="ECO:0000256" key="3">
    <source>
        <dbReference type="ARBA" id="ARBA00023052"/>
    </source>
</evidence>
<sequence>MCPPVSSKKRTAGALYTTLAAIGFFPKAELDTFAGPLSPLNGHPNRIKVPGVETNTGPLGHGLPIAVGMAVAGRLAASSRHVYVVLGDGELQEGSNWEAAMTAGHRRLANLTEIVDRNRLQQGARTEDTSALDPLDDKFRAFGWDALELDGHDHLAMLDAFTAPRGERPTCIIANTIKGRGVSFMEDRVEWHHKVPSALQIEAAAAELAR</sequence>
<proteinExistence type="inferred from homology"/>
<feature type="domain" description="Transketolase N-terminal" evidence="4">
    <location>
        <begin position="15"/>
        <end position="192"/>
    </location>
</feature>
<reference evidence="5" key="1">
    <citation type="submission" date="2021-01" db="EMBL/GenBank/DDBJ databases">
        <title>Whole genome shotgun sequence of Actinoplanes rishiriensis NBRC 108556.</title>
        <authorList>
            <person name="Komaki H."/>
            <person name="Tamura T."/>
        </authorList>
    </citation>
    <scope>NUCLEOTIDE SEQUENCE</scope>
    <source>
        <strain evidence="5">NBRC 108556</strain>
    </source>
</reference>
<dbReference type="InterPro" id="IPR029061">
    <property type="entry name" value="THDP-binding"/>
</dbReference>
<dbReference type="PANTHER" id="PTHR47514">
    <property type="entry name" value="TRANSKETOLASE N-TERMINAL SECTION-RELATED"/>
    <property type="match status" value="1"/>
</dbReference>
<evidence type="ECO:0000256" key="1">
    <source>
        <dbReference type="ARBA" id="ARBA00001964"/>
    </source>
</evidence>
<organism evidence="5 6">
    <name type="scientific">Paractinoplanes rishiriensis</name>
    <dbReference type="NCBI Taxonomy" id="1050105"/>
    <lineage>
        <taxon>Bacteria</taxon>
        <taxon>Bacillati</taxon>
        <taxon>Actinomycetota</taxon>
        <taxon>Actinomycetes</taxon>
        <taxon>Micromonosporales</taxon>
        <taxon>Micromonosporaceae</taxon>
        <taxon>Paractinoplanes</taxon>
    </lineage>
</organism>